<organism evidence="1 2">
    <name type="scientific">Zobellia barbeyronii</name>
    <dbReference type="NCBI Taxonomy" id="2748009"/>
    <lineage>
        <taxon>Bacteria</taxon>
        <taxon>Pseudomonadati</taxon>
        <taxon>Bacteroidota</taxon>
        <taxon>Flavobacteriia</taxon>
        <taxon>Flavobacteriales</taxon>
        <taxon>Flavobacteriaceae</taxon>
        <taxon>Zobellia</taxon>
    </lineage>
</organism>
<keyword evidence="2" id="KW-1185">Reference proteome</keyword>
<evidence type="ECO:0000313" key="1">
    <source>
        <dbReference type="EMBL" id="MBT2160312.1"/>
    </source>
</evidence>
<name>A0ABS5WDU8_9FLAO</name>
<reference evidence="2" key="1">
    <citation type="submission" date="2023-07" db="EMBL/GenBank/DDBJ databases">
        <title>Zobellia barbeyronii sp. nov., a new marine flavobacterium, isolated from green and red algae.</title>
        <authorList>
            <person name="Nedashkovskaya O.I."/>
            <person name="Otstavnykh N."/>
            <person name="Zhukova N."/>
            <person name="Guzev K."/>
            <person name="Chausova V."/>
            <person name="Tekutyeva L."/>
            <person name="Mikhailov V."/>
            <person name="Isaeva M."/>
        </authorList>
    </citation>
    <scope>NUCLEOTIDE SEQUENCE [LARGE SCALE GENOMIC DNA]</scope>
    <source>
        <strain evidence="2">KMM 6746</strain>
    </source>
</reference>
<evidence type="ECO:0000313" key="2">
    <source>
        <dbReference type="Proteomes" id="UP000740413"/>
    </source>
</evidence>
<proteinExistence type="predicted"/>
<dbReference type="RefSeq" id="WP_214610544.1">
    <property type="nucleotide sequence ID" value="NZ_JACATN010000001.1"/>
</dbReference>
<dbReference type="Proteomes" id="UP000740413">
    <property type="component" value="Unassembled WGS sequence"/>
</dbReference>
<comment type="caution">
    <text evidence="1">The sequence shown here is derived from an EMBL/GenBank/DDBJ whole genome shotgun (WGS) entry which is preliminary data.</text>
</comment>
<evidence type="ECO:0008006" key="3">
    <source>
        <dbReference type="Google" id="ProtNLM"/>
    </source>
</evidence>
<dbReference type="EMBL" id="JACATN010000001">
    <property type="protein sequence ID" value="MBT2160312.1"/>
    <property type="molecule type" value="Genomic_DNA"/>
</dbReference>
<dbReference type="PROSITE" id="PS51257">
    <property type="entry name" value="PROKAR_LIPOPROTEIN"/>
    <property type="match status" value="1"/>
</dbReference>
<sequence length="184" mass="21626">MKRALLVLCFALIIQSCIPVRIAPTIKDYKLTKGKKFKRSLSKRTMFIFEDPKEAAHFYNYVNTKFQLNDENVYDDIPFIIDGENYFFAFYEIDIPTKVLNLAPAIFRATVNAALDNEGDDNNVDSEDMLRTDNWYIAIEVYSDKEKDCLHKDSFSREPVLNYLRTLKKEYLTTHNYNETVFKN</sequence>
<accession>A0ABS5WDU8</accession>
<protein>
    <recommendedName>
        <fullName evidence="3">Lipoprotein</fullName>
    </recommendedName>
</protein>
<gene>
    <name evidence="1" type="ORF">HW347_03495</name>
</gene>